<name>A0A1A9ZUN1_GLOPL</name>
<feature type="transmembrane region" description="Helical" evidence="12">
    <location>
        <begin position="190"/>
        <end position="213"/>
    </location>
</feature>
<organism evidence="13 14">
    <name type="scientific">Glossina pallidipes</name>
    <name type="common">Tsetse fly</name>
    <dbReference type="NCBI Taxonomy" id="7398"/>
    <lineage>
        <taxon>Eukaryota</taxon>
        <taxon>Metazoa</taxon>
        <taxon>Ecdysozoa</taxon>
        <taxon>Arthropoda</taxon>
        <taxon>Hexapoda</taxon>
        <taxon>Insecta</taxon>
        <taxon>Pterygota</taxon>
        <taxon>Neoptera</taxon>
        <taxon>Endopterygota</taxon>
        <taxon>Diptera</taxon>
        <taxon>Brachycera</taxon>
        <taxon>Muscomorpha</taxon>
        <taxon>Hippoboscoidea</taxon>
        <taxon>Glossinidae</taxon>
        <taxon>Glossina</taxon>
    </lineage>
</organism>
<feature type="transmembrane region" description="Helical" evidence="12">
    <location>
        <begin position="244"/>
        <end position="262"/>
    </location>
</feature>
<proteinExistence type="inferred from homology"/>
<evidence type="ECO:0000256" key="5">
    <source>
        <dbReference type="ARBA" id="ARBA00022692"/>
    </source>
</evidence>
<evidence type="ECO:0000256" key="8">
    <source>
        <dbReference type="ARBA" id="ARBA00023065"/>
    </source>
</evidence>
<dbReference type="GO" id="GO:0005886">
    <property type="term" value="C:plasma membrane"/>
    <property type="evidence" value="ECO:0007669"/>
    <property type="project" value="UniProtKB-SubCell"/>
</dbReference>
<comment type="subcellular location">
    <subcellularLocation>
        <location evidence="1">Cell membrane</location>
        <topology evidence="1">Multi-pass membrane protein</topology>
    </subcellularLocation>
</comment>
<evidence type="ECO:0000256" key="3">
    <source>
        <dbReference type="ARBA" id="ARBA00022448"/>
    </source>
</evidence>
<evidence type="ECO:0000313" key="14">
    <source>
        <dbReference type="Proteomes" id="UP000092445"/>
    </source>
</evidence>
<keyword evidence="14" id="KW-1185">Reference proteome</keyword>
<feature type="transmembrane region" description="Helical" evidence="12">
    <location>
        <begin position="134"/>
        <end position="153"/>
    </location>
</feature>
<dbReference type="InterPro" id="IPR038377">
    <property type="entry name" value="Na/Glc_symporter_sf"/>
</dbReference>
<keyword evidence="9 12" id="KW-0472">Membrane</keyword>
<dbReference type="Proteomes" id="UP000092445">
    <property type="component" value="Unassembled WGS sequence"/>
</dbReference>
<dbReference type="PANTHER" id="PTHR42985">
    <property type="entry name" value="SODIUM-COUPLED MONOCARBOXYLATE TRANSPORTER"/>
    <property type="match status" value="1"/>
</dbReference>
<feature type="transmembrane region" description="Helical" evidence="12">
    <location>
        <begin position="90"/>
        <end position="113"/>
    </location>
</feature>
<keyword evidence="6 12" id="KW-1133">Transmembrane helix</keyword>
<keyword evidence="3" id="KW-0813">Transport</keyword>
<feature type="transmembrane region" description="Helical" evidence="12">
    <location>
        <begin position="165"/>
        <end position="183"/>
    </location>
</feature>
<feature type="transmembrane region" description="Helical" evidence="12">
    <location>
        <begin position="59"/>
        <end position="78"/>
    </location>
</feature>
<feature type="transmembrane region" description="Helical" evidence="12">
    <location>
        <begin position="512"/>
        <end position="534"/>
    </location>
</feature>
<keyword evidence="7" id="KW-0915">Sodium</keyword>
<evidence type="ECO:0000256" key="1">
    <source>
        <dbReference type="ARBA" id="ARBA00004651"/>
    </source>
</evidence>
<dbReference type="CDD" id="cd11492">
    <property type="entry name" value="SLC5sbd_NIS-SMVT"/>
    <property type="match status" value="1"/>
</dbReference>
<evidence type="ECO:0000256" key="4">
    <source>
        <dbReference type="ARBA" id="ARBA00022475"/>
    </source>
</evidence>
<reference evidence="13" key="2">
    <citation type="submission" date="2020-05" db="UniProtKB">
        <authorList>
            <consortium name="EnsemblMetazoa"/>
        </authorList>
    </citation>
    <scope>IDENTIFICATION</scope>
    <source>
        <strain evidence="13">IAEA</strain>
    </source>
</reference>
<evidence type="ECO:0000313" key="13">
    <source>
        <dbReference type="EnsemblMetazoa" id="GPAI025611-PA"/>
    </source>
</evidence>
<dbReference type="GO" id="GO:0006814">
    <property type="term" value="P:sodium ion transport"/>
    <property type="evidence" value="ECO:0007669"/>
    <property type="project" value="UniProtKB-KW"/>
</dbReference>
<evidence type="ECO:0000256" key="6">
    <source>
        <dbReference type="ARBA" id="ARBA00022989"/>
    </source>
</evidence>
<feature type="transmembrane region" description="Helical" evidence="12">
    <location>
        <begin position="411"/>
        <end position="436"/>
    </location>
</feature>
<keyword evidence="8" id="KW-0406">Ion transport</keyword>
<dbReference type="InterPro" id="IPR051163">
    <property type="entry name" value="Sodium:Solute_Symporter_SSF"/>
</dbReference>
<dbReference type="STRING" id="7398.A0A1A9ZUN1"/>
<dbReference type="PROSITE" id="PS50283">
    <property type="entry name" value="NA_SOLUT_SYMP_3"/>
    <property type="match status" value="1"/>
</dbReference>
<feature type="transmembrane region" description="Helical" evidence="12">
    <location>
        <begin position="283"/>
        <end position="306"/>
    </location>
</feature>
<evidence type="ECO:0008006" key="15">
    <source>
        <dbReference type="Google" id="ProtNLM"/>
    </source>
</evidence>
<dbReference type="NCBIfam" id="TIGR00813">
    <property type="entry name" value="sss"/>
    <property type="match status" value="1"/>
</dbReference>
<dbReference type="AlphaFoldDB" id="A0A1A9ZUN1"/>
<feature type="transmembrane region" description="Helical" evidence="12">
    <location>
        <begin position="20"/>
        <end position="38"/>
    </location>
</feature>
<dbReference type="InterPro" id="IPR001734">
    <property type="entry name" value="Na/solute_symporter"/>
</dbReference>
<accession>A0A1A9ZUN1</accession>
<dbReference type="Pfam" id="PF00474">
    <property type="entry name" value="SSF"/>
    <property type="match status" value="1"/>
</dbReference>
<evidence type="ECO:0000256" key="7">
    <source>
        <dbReference type="ARBA" id="ARBA00023053"/>
    </source>
</evidence>
<feature type="transmembrane region" description="Helical" evidence="12">
    <location>
        <begin position="443"/>
        <end position="462"/>
    </location>
</feature>
<evidence type="ECO:0000256" key="12">
    <source>
        <dbReference type="SAM" id="Phobius"/>
    </source>
</evidence>
<evidence type="ECO:0000256" key="9">
    <source>
        <dbReference type="ARBA" id="ARBA00023136"/>
    </source>
</evidence>
<protein>
    <recommendedName>
        <fullName evidence="15">Sodium-coupled monocarboxylate transporter 2</fullName>
    </recommendedName>
</protein>
<reference evidence="14" key="1">
    <citation type="submission" date="2014-03" db="EMBL/GenBank/DDBJ databases">
        <authorList>
            <person name="Aksoy S."/>
            <person name="Warren W."/>
            <person name="Wilson R.K."/>
        </authorList>
    </citation>
    <scope>NUCLEOTIDE SEQUENCE [LARGE SCALE GENOMIC DNA]</scope>
    <source>
        <strain evidence="14">IAEA</strain>
    </source>
</reference>
<dbReference type="EnsemblMetazoa" id="GPAI025611-RA">
    <property type="protein sequence ID" value="GPAI025611-PA"/>
    <property type="gene ID" value="GPAI025611"/>
</dbReference>
<dbReference type="VEuPathDB" id="VectorBase:GPAI025611"/>
<dbReference type="GO" id="GO:0015293">
    <property type="term" value="F:symporter activity"/>
    <property type="evidence" value="ECO:0007669"/>
    <property type="project" value="TreeGrafter"/>
</dbReference>
<feature type="transmembrane region" description="Helical" evidence="12">
    <location>
        <begin position="343"/>
        <end position="364"/>
    </location>
</feature>
<comment type="similarity">
    <text evidence="2 11">Belongs to the sodium:solute symporter (SSF) (TC 2.A.21) family.</text>
</comment>
<evidence type="ECO:0000256" key="10">
    <source>
        <dbReference type="ARBA" id="ARBA00023201"/>
    </source>
</evidence>
<keyword evidence="10" id="KW-0739">Sodium transport</keyword>
<dbReference type="Gene3D" id="1.20.1730.10">
    <property type="entry name" value="Sodium/glucose cotransporter"/>
    <property type="match status" value="1"/>
</dbReference>
<dbReference type="PANTHER" id="PTHR42985:SF46">
    <property type="entry name" value="FI02923P-RELATED"/>
    <property type="match status" value="1"/>
</dbReference>
<feature type="transmembrane region" description="Helical" evidence="12">
    <location>
        <begin position="385"/>
        <end position="405"/>
    </location>
</feature>
<evidence type="ECO:0000256" key="2">
    <source>
        <dbReference type="ARBA" id="ARBA00006434"/>
    </source>
</evidence>
<keyword evidence="5 12" id="KW-0812">Transmembrane</keyword>
<evidence type="ECO:0000256" key="11">
    <source>
        <dbReference type="RuleBase" id="RU362091"/>
    </source>
</evidence>
<keyword evidence="4" id="KW-1003">Cell membrane</keyword>
<sequence>MLAFNSSDISAFTFNAVDYTVFILMLSISAAIGIYYGFVHKSENTTAEYLHGGKRMRTLPIAISLVASQLSAVAIMAIPAESYSFGINWAFNVIAMIIIIPIINYVVIPVFYNNNISNCYEYLEMRFNSKTRDLMTLSFVGNLCFILPLYMFIPSLAFAQVTGFNIHFINGIVCSICVFYTMVGGIKAVVWTDVVQGTVMLTSVILVFVLGIIKVGGFGEVFRLATDGQRLDINFTFDATTRSTFWNCFFSAIVVWTSYVGMNQSCVQRIVSLPSLKHAQRSLFLFGIGFAIIMLLNSLTGIVMYARYHDCDPVAAGFVEKADKLMPFFVQDIMGYLKGMPGVFISCVFSAALSTLSASLNSLAGIVYFDYIKPRIKHTESRANFIMKSIVLFTGLYCIAAGVIVEKFSSIIQMLYSITGVTFGAVFGVFLLGMLVPQSHGRAAFCAVAASMLTMLVIVLGAQGRISYEPLPTSTESCINGSNLMQDYENFTSLLLMDSPPKESFNILNISFNWYMVLGASVVFIVGIPLSYILPPGKDAKFDPKLLSPVIQPLFRYELTRADELPEILIKEIPKS</sequence>